<organism evidence="1 2">
    <name type="scientific">candidate division MSBL1 archaeon SCGC-AAA382A20</name>
    <dbReference type="NCBI Taxonomy" id="1698280"/>
    <lineage>
        <taxon>Archaea</taxon>
        <taxon>Methanobacteriati</taxon>
        <taxon>Methanobacteriota</taxon>
        <taxon>candidate division MSBL1</taxon>
    </lineage>
</organism>
<accession>A0A133VHH3</accession>
<comment type="caution">
    <text evidence="1">The sequence shown here is derived from an EMBL/GenBank/DDBJ whole genome shotgun (WGS) entry which is preliminary data.</text>
</comment>
<evidence type="ECO:0000313" key="1">
    <source>
        <dbReference type="EMBL" id="KXB05874.1"/>
    </source>
</evidence>
<dbReference type="GO" id="GO:0008237">
    <property type="term" value="F:metallopeptidase activity"/>
    <property type="evidence" value="ECO:0007669"/>
    <property type="project" value="InterPro"/>
</dbReference>
<proteinExistence type="predicted"/>
<evidence type="ECO:0008006" key="3">
    <source>
        <dbReference type="Google" id="ProtNLM"/>
    </source>
</evidence>
<dbReference type="InterPro" id="IPR024079">
    <property type="entry name" value="MetalloPept_cat_dom_sf"/>
</dbReference>
<name>A0A133VHH3_9EURY</name>
<reference evidence="1 2" key="1">
    <citation type="journal article" date="2016" name="Sci. Rep.">
        <title>Metabolic traits of an uncultured archaeal lineage -MSBL1- from brine pools of the Red Sea.</title>
        <authorList>
            <person name="Mwirichia R."/>
            <person name="Alam I."/>
            <person name="Rashid M."/>
            <person name="Vinu M."/>
            <person name="Ba-Alawi W."/>
            <person name="Anthony Kamau A."/>
            <person name="Kamanda Ngugi D."/>
            <person name="Goker M."/>
            <person name="Klenk H.P."/>
            <person name="Bajic V."/>
            <person name="Stingl U."/>
        </authorList>
    </citation>
    <scope>NUCLEOTIDE SEQUENCE [LARGE SCALE GENOMIC DNA]</scope>
    <source>
        <strain evidence="1">SCGC-AAA382A20</strain>
    </source>
</reference>
<dbReference type="EMBL" id="LHYE01000071">
    <property type="protein sequence ID" value="KXB05874.1"/>
    <property type="molecule type" value="Genomic_DNA"/>
</dbReference>
<dbReference type="SUPFAM" id="SSF55486">
    <property type="entry name" value="Metalloproteases ('zincins'), catalytic domain"/>
    <property type="match status" value="1"/>
</dbReference>
<evidence type="ECO:0000313" key="2">
    <source>
        <dbReference type="Proteomes" id="UP000070263"/>
    </source>
</evidence>
<keyword evidence="2" id="KW-1185">Reference proteome</keyword>
<dbReference type="Proteomes" id="UP000070263">
    <property type="component" value="Unassembled WGS sequence"/>
</dbReference>
<gene>
    <name evidence="1" type="ORF">AKJ51_04585</name>
</gene>
<dbReference type="AlphaFoldDB" id="A0A133VHH3"/>
<protein>
    <recommendedName>
        <fullName evidence="3">Peptidase M10 metallopeptidase domain-containing protein</fullName>
    </recommendedName>
</protein>
<sequence length="234" mass="26690">MVKPRPWVIISNQSHRARDVFIEVDWIETSKSLPTHVRTKLMNVFDKAPVNNPDGSRGVDLHIDMDEEVPTNTDFLKTENVNGSLNDICDFRERYFTSEREDTHYYALLTRFVETDEEILGGVAVSGVFSVSTYIRFDDGEQFLDADKSIGTTFIHELGHALGLDPLDFGGIDSENYSYGEYPSVMNYNSLNDRIKVGETSGYYYYSYSSETYRYSSGGVFDDWAHLAKGFEEP</sequence>
<dbReference type="Gene3D" id="3.40.390.10">
    <property type="entry name" value="Collagenase (Catalytic Domain)"/>
    <property type="match status" value="1"/>
</dbReference>